<dbReference type="Pfam" id="PF05488">
    <property type="entry name" value="PAAR_motif"/>
    <property type="match status" value="1"/>
</dbReference>
<dbReference type="EMBL" id="CP044463">
    <property type="protein sequence ID" value="QIC67534.1"/>
    <property type="molecule type" value="Genomic_DNA"/>
</dbReference>
<evidence type="ECO:0000313" key="2">
    <source>
        <dbReference type="Proteomes" id="UP000503505"/>
    </source>
</evidence>
<dbReference type="InterPro" id="IPR008727">
    <property type="entry name" value="PAAR_motif"/>
</dbReference>
<sequence>MKALITVGCKTDHGGIITLGDPSFLVAGKAVHLDGMVHYCPKCNVLSKALASNRGFMVVLGRSIVAVGDRSTCGSKFLKISDLAVMNNGMVSSKSDQSTPYIADKYIEEKKVKTINNIYWSYGDNFILLEKKSRFFDDLNLHIETSGYAQGDIITIEIKPEPSEINAFNPFTISLDIDAEGKGLLKNIWWCFKKYAGIKRIHY</sequence>
<proteinExistence type="predicted"/>
<protein>
    <submittedName>
        <fullName evidence="1">PAAR domain-containing protein</fullName>
    </submittedName>
</protein>
<gene>
    <name evidence="1" type="ORF">FSC10_09160</name>
</gene>
<evidence type="ECO:0000313" key="1">
    <source>
        <dbReference type="EMBL" id="QIC67534.1"/>
    </source>
</evidence>
<dbReference type="AlphaFoldDB" id="A0AAE6WWI8"/>
<dbReference type="Proteomes" id="UP000503505">
    <property type="component" value="Chromosome"/>
</dbReference>
<organism evidence="1 2">
    <name type="scientific">Acinetobacter schindleri</name>
    <dbReference type="NCBI Taxonomy" id="108981"/>
    <lineage>
        <taxon>Bacteria</taxon>
        <taxon>Pseudomonadati</taxon>
        <taxon>Pseudomonadota</taxon>
        <taxon>Gammaproteobacteria</taxon>
        <taxon>Moraxellales</taxon>
        <taxon>Moraxellaceae</taxon>
        <taxon>Acinetobacter</taxon>
    </lineage>
</organism>
<dbReference type="CDD" id="cd14744">
    <property type="entry name" value="PAAR_CT_2"/>
    <property type="match status" value="1"/>
</dbReference>
<name>A0AAE6WWI8_9GAMM</name>
<reference evidence="1 2" key="1">
    <citation type="submission" date="2019-09" db="EMBL/GenBank/DDBJ databases">
        <title>Non-baumannii Acinetobacter spp. carrying blaNDM-1 isolated in China.</title>
        <authorList>
            <person name="Cui C."/>
            <person name="Chen C."/>
            <person name="Sun J."/>
            <person name="Liu Y."/>
        </authorList>
    </citation>
    <scope>NUCLEOTIDE SEQUENCE [LARGE SCALE GENOMIC DNA]</scope>
    <source>
        <strain evidence="1 2">HZE23-1</strain>
    </source>
</reference>
<dbReference type="RefSeq" id="WP_163171513.1">
    <property type="nucleotide sequence ID" value="NZ_CP044463.1"/>
</dbReference>
<accession>A0AAE6WWI8</accession>